<keyword evidence="4" id="KW-1185">Reference proteome</keyword>
<keyword evidence="2" id="KW-0812">Transmembrane</keyword>
<protein>
    <recommendedName>
        <fullName evidence="5">MATE family efflux transporter</fullName>
    </recommendedName>
</protein>
<comment type="caution">
    <text evidence="3">The sequence shown here is derived from an EMBL/GenBank/DDBJ whole genome shotgun (WGS) entry which is preliminary data.</text>
</comment>
<evidence type="ECO:0000313" key="4">
    <source>
        <dbReference type="Proteomes" id="UP000287144"/>
    </source>
</evidence>
<sequence>MTDQTRLSYGIHNGSQSEIRLLLRQSPPLIITSLLQFVPYVLTTVISGHLGPGDLVAASIGAITMAITGYAFVSGMVAALDTLCAQTYGSGDVRGVGLHVRRMSLLILAAYIPIGFL</sequence>
<dbReference type="STRING" id="1325735.A0A428RYQ6"/>
<dbReference type="GO" id="GO:0015297">
    <property type="term" value="F:antiporter activity"/>
    <property type="evidence" value="ECO:0007669"/>
    <property type="project" value="InterPro"/>
</dbReference>
<feature type="transmembrane region" description="Helical" evidence="2">
    <location>
        <begin position="29"/>
        <end position="50"/>
    </location>
</feature>
<feature type="transmembrane region" description="Helical" evidence="2">
    <location>
        <begin position="56"/>
        <end position="80"/>
    </location>
</feature>
<dbReference type="InterPro" id="IPR002528">
    <property type="entry name" value="MATE_fam"/>
</dbReference>
<reference evidence="3 4" key="1">
    <citation type="submission" date="2017-06" db="EMBL/GenBank/DDBJ databases">
        <title>Comparative genomic analysis of Ambrosia Fusariam Clade fungi.</title>
        <authorList>
            <person name="Stajich J.E."/>
            <person name="Carrillo J."/>
            <person name="Kijimoto T."/>
            <person name="Eskalen A."/>
            <person name="O'Donnell K."/>
            <person name="Kasson M."/>
        </authorList>
    </citation>
    <scope>NUCLEOTIDE SEQUENCE [LARGE SCALE GENOMIC DNA]</scope>
    <source>
        <strain evidence="3 4">NRRL62579</strain>
    </source>
</reference>
<keyword evidence="2" id="KW-1133">Transmembrane helix</keyword>
<evidence type="ECO:0008006" key="5">
    <source>
        <dbReference type="Google" id="ProtNLM"/>
    </source>
</evidence>
<evidence type="ECO:0000313" key="3">
    <source>
        <dbReference type="EMBL" id="RSL82664.1"/>
    </source>
</evidence>
<dbReference type="GO" id="GO:0016020">
    <property type="term" value="C:membrane"/>
    <property type="evidence" value="ECO:0007669"/>
    <property type="project" value="InterPro"/>
</dbReference>
<dbReference type="Pfam" id="PF01554">
    <property type="entry name" value="MatE"/>
    <property type="match status" value="1"/>
</dbReference>
<dbReference type="EMBL" id="NKCK01000408">
    <property type="protein sequence ID" value="RSL82664.1"/>
    <property type="molecule type" value="Genomic_DNA"/>
</dbReference>
<keyword evidence="2" id="KW-0472">Membrane</keyword>
<organism evidence="3 4">
    <name type="scientific">Fusarium oligoseptatum</name>
    <dbReference type="NCBI Taxonomy" id="2604345"/>
    <lineage>
        <taxon>Eukaryota</taxon>
        <taxon>Fungi</taxon>
        <taxon>Dikarya</taxon>
        <taxon>Ascomycota</taxon>
        <taxon>Pezizomycotina</taxon>
        <taxon>Sordariomycetes</taxon>
        <taxon>Hypocreomycetidae</taxon>
        <taxon>Hypocreales</taxon>
        <taxon>Nectriaceae</taxon>
        <taxon>Fusarium</taxon>
        <taxon>Fusarium solani species complex</taxon>
    </lineage>
</organism>
<dbReference type="Proteomes" id="UP000287144">
    <property type="component" value="Unassembled WGS sequence"/>
</dbReference>
<dbReference type="PANTHER" id="PTHR11206">
    <property type="entry name" value="MULTIDRUG RESISTANCE PROTEIN"/>
    <property type="match status" value="1"/>
</dbReference>
<accession>A0A428RYQ6</accession>
<proteinExistence type="inferred from homology"/>
<gene>
    <name evidence="3" type="ORF">CEP52_016911</name>
</gene>
<comment type="similarity">
    <text evidence="1">Belongs to the multi antimicrobial extrusion (MATE) (TC 2.A.66.1) family.</text>
</comment>
<dbReference type="GO" id="GO:0042910">
    <property type="term" value="F:xenobiotic transmembrane transporter activity"/>
    <property type="evidence" value="ECO:0007669"/>
    <property type="project" value="InterPro"/>
</dbReference>
<name>A0A428RYQ6_9HYPO</name>
<evidence type="ECO:0000256" key="2">
    <source>
        <dbReference type="SAM" id="Phobius"/>
    </source>
</evidence>
<dbReference type="AlphaFoldDB" id="A0A428RYQ6"/>
<evidence type="ECO:0000256" key="1">
    <source>
        <dbReference type="ARBA" id="ARBA00010199"/>
    </source>
</evidence>